<dbReference type="Proteomes" id="UP000799757">
    <property type="component" value="Unassembled WGS sequence"/>
</dbReference>
<dbReference type="AlphaFoldDB" id="A0A6A6XMB1"/>
<evidence type="ECO:0000256" key="1">
    <source>
        <dbReference type="SAM" id="MobiDB-lite"/>
    </source>
</evidence>
<evidence type="ECO:0000313" key="3">
    <source>
        <dbReference type="Proteomes" id="UP000799757"/>
    </source>
</evidence>
<proteinExistence type="predicted"/>
<reference evidence="2" key="1">
    <citation type="journal article" date="2020" name="Stud. Mycol.">
        <title>101 Dothideomycetes genomes: a test case for predicting lifestyles and emergence of pathogens.</title>
        <authorList>
            <person name="Haridas S."/>
            <person name="Albert R."/>
            <person name="Binder M."/>
            <person name="Bloem J."/>
            <person name="Labutti K."/>
            <person name="Salamov A."/>
            <person name="Andreopoulos B."/>
            <person name="Baker S."/>
            <person name="Barry K."/>
            <person name="Bills G."/>
            <person name="Bluhm B."/>
            <person name="Cannon C."/>
            <person name="Castanera R."/>
            <person name="Culley D."/>
            <person name="Daum C."/>
            <person name="Ezra D."/>
            <person name="Gonzalez J."/>
            <person name="Henrissat B."/>
            <person name="Kuo A."/>
            <person name="Liang C."/>
            <person name="Lipzen A."/>
            <person name="Lutzoni F."/>
            <person name="Magnuson J."/>
            <person name="Mondo S."/>
            <person name="Nolan M."/>
            <person name="Ohm R."/>
            <person name="Pangilinan J."/>
            <person name="Park H.-J."/>
            <person name="Ramirez L."/>
            <person name="Alfaro M."/>
            <person name="Sun H."/>
            <person name="Tritt A."/>
            <person name="Yoshinaga Y."/>
            <person name="Zwiers L.-H."/>
            <person name="Turgeon B."/>
            <person name="Goodwin S."/>
            <person name="Spatafora J."/>
            <person name="Crous P."/>
            <person name="Grigoriev I."/>
        </authorList>
    </citation>
    <scope>NUCLEOTIDE SEQUENCE</scope>
    <source>
        <strain evidence="2">CBS 109.77</strain>
    </source>
</reference>
<evidence type="ECO:0000313" key="2">
    <source>
        <dbReference type="EMBL" id="KAF2797650.1"/>
    </source>
</evidence>
<feature type="region of interest" description="Disordered" evidence="1">
    <location>
        <begin position="1"/>
        <end position="38"/>
    </location>
</feature>
<accession>A0A6A6XMB1</accession>
<name>A0A6A6XMB1_9PLEO</name>
<protein>
    <submittedName>
        <fullName evidence="2">Uncharacterized protein</fullName>
    </submittedName>
</protein>
<dbReference type="OrthoDB" id="3799620at2759"/>
<feature type="compositionally biased region" description="Basic and acidic residues" evidence="1">
    <location>
        <begin position="12"/>
        <end position="23"/>
    </location>
</feature>
<gene>
    <name evidence="2" type="ORF">K505DRAFT_322405</name>
</gene>
<dbReference type="EMBL" id="MU001801">
    <property type="protein sequence ID" value="KAF2797650.1"/>
    <property type="molecule type" value="Genomic_DNA"/>
</dbReference>
<organism evidence="2 3">
    <name type="scientific">Melanomma pulvis-pyrius CBS 109.77</name>
    <dbReference type="NCBI Taxonomy" id="1314802"/>
    <lineage>
        <taxon>Eukaryota</taxon>
        <taxon>Fungi</taxon>
        <taxon>Dikarya</taxon>
        <taxon>Ascomycota</taxon>
        <taxon>Pezizomycotina</taxon>
        <taxon>Dothideomycetes</taxon>
        <taxon>Pleosporomycetidae</taxon>
        <taxon>Pleosporales</taxon>
        <taxon>Melanommataceae</taxon>
        <taxon>Melanomma</taxon>
    </lineage>
</organism>
<keyword evidence="3" id="KW-1185">Reference proteome</keyword>
<sequence length="334" mass="38761">MTEIGINKRKNRDTSGEPTESKRTKASSFSPADGEESEVLDVTANACPSRAFFPFMQFAREIRDMVYHELWKETPNIKAPQRRSRLIARYDDSEDSDDSGSFEPRGLPFWWLLTSKAILEEGMAQFRRKEKWLSSPCNCGETGFCLARPIKYSRKISPLLSPSRAREMTLNDTYHCHLNILGAGECEFTRDMCQLFRGSTRLKVLRLCVNFSSREEWENFWPLPSKLDFSFLDNLDLQLETFEVVAEEIQQIRPKEDSLNLKRAFGKEVWRVGSLLGSGVGQLSIRDEYYQVSIHYPLDTDSTTEPQERVEDFEMLDWRFVYQRVVRKGVDTVV</sequence>